<proteinExistence type="predicted"/>
<evidence type="ECO:0000313" key="1">
    <source>
        <dbReference type="EMBL" id="CSB55838.1"/>
    </source>
</evidence>
<gene>
    <name evidence="1" type="ORF">ERS013201_00276</name>
</gene>
<name>A0A655USU9_VIBCL</name>
<organism evidence="1 2">
    <name type="scientific">Vibrio cholerae</name>
    <dbReference type="NCBI Taxonomy" id="666"/>
    <lineage>
        <taxon>Bacteria</taxon>
        <taxon>Pseudomonadati</taxon>
        <taxon>Pseudomonadota</taxon>
        <taxon>Gammaproteobacteria</taxon>
        <taxon>Vibrionales</taxon>
        <taxon>Vibrionaceae</taxon>
        <taxon>Vibrio</taxon>
    </lineage>
</organism>
<dbReference type="Proteomes" id="UP000046067">
    <property type="component" value="Unassembled WGS sequence"/>
</dbReference>
<accession>A0A655USU9</accession>
<dbReference type="AlphaFoldDB" id="A0A655USU9"/>
<dbReference type="EMBL" id="CWQJ01000001">
    <property type="protein sequence ID" value="CSB55838.1"/>
    <property type="molecule type" value="Genomic_DNA"/>
</dbReference>
<reference evidence="1 2" key="1">
    <citation type="submission" date="2015-07" db="EMBL/GenBank/DDBJ databases">
        <authorList>
            <consortium name="Pathogen Informatics"/>
        </authorList>
    </citation>
    <scope>NUCLEOTIDE SEQUENCE [LARGE SCALE GENOMIC DNA]</scope>
    <source>
        <strain evidence="1 2">A325</strain>
    </source>
</reference>
<evidence type="ECO:0000313" key="2">
    <source>
        <dbReference type="Proteomes" id="UP000046067"/>
    </source>
</evidence>
<sequence>MVKFGAMALITEAQLNMANLNEEPVWEAGIYQFETTDPVEGGPEGIDNKPTRQLANRTAYLKQEQEKLKDKFNEEKTPNPLPQYLLASVAQFLPYNPVRIYSVGEVCYTKDAESGELSYWQWYSNVESLLY</sequence>
<protein>
    <submittedName>
        <fullName evidence="1">Uncharacterized protein</fullName>
    </submittedName>
</protein>